<evidence type="ECO:0000313" key="2">
    <source>
        <dbReference type="EMBL" id="KAK2034693.1"/>
    </source>
</evidence>
<sequence>MALNWAFKSLSSLANGPRPSLFCARSPITHHQVMCCGSGQSQTRTLDAALRKHHQAHEPSQPSPIPSILSSPPLAGIGSSLTLRDEQTKPLSDSCTVFADLSASASSELTDCIMH</sequence>
<dbReference type="EMBL" id="MU842813">
    <property type="protein sequence ID" value="KAK2034693.1"/>
    <property type="molecule type" value="Genomic_DNA"/>
</dbReference>
<dbReference type="Proteomes" id="UP001232148">
    <property type="component" value="Unassembled WGS sequence"/>
</dbReference>
<evidence type="ECO:0000313" key="3">
    <source>
        <dbReference type="Proteomes" id="UP001232148"/>
    </source>
</evidence>
<protein>
    <submittedName>
        <fullName evidence="2">Uncharacterized protein</fullName>
    </submittedName>
</protein>
<proteinExistence type="predicted"/>
<accession>A0AAD9MA17</accession>
<dbReference type="AlphaFoldDB" id="A0AAD9MA17"/>
<keyword evidence="3" id="KW-1185">Reference proteome</keyword>
<feature type="region of interest" description="Disordered" evidence="1">
    <location>
        <begin position="51"/>
        <end position="83"/>
    </location>
</feature>
<evidence type="ECO:0000256" key="1">
    <source>
        <dbReference type="SAM" id="MobiDB-lite"/>
    </source>
</evidence>
<reference evidence="2" key="1">
    <citation type="submission" date="2021-06" db="EMBL/GenBank/DDBJ databases">
        <title>Comparative genomics, transcriptomics and evolutionary studies reveal genomic signatures of adaptation to plant cell wall in hemibiotrophic fungi.</title>
        <authorList>
            <consortium name="DOE Joint Genome Institute"/>
            <person name="Baroncelli R."/>
            <person name="Diaz J.F."/>
            <person name="Benocci T."/>
            <person name="Peng M."/>
            <person name="Battaglia E."/>
            <person name="Haridas S."/>
            <person name="Andreopoulos W."/>
            <person name="Labutti K."/>
            <person name="Pangilinan J."/>
            <person name="Floch G.L."/>
            <person name="Makela M.R."/>
            <person name="Henrissat B."/>
            <person name="Grigoriev I.V."/>
            <person name="Crouch J.A."/>
            <person name="De Vries R.P."/>
            <person name="Sukno S.A."/>
            <person name="Thon M.R."/>
        </authorList>
    </citation>
    <scope>NUCLEOTIDE SEQUENCE</scope>
    <source>
        <strain evidence="2">MAFF235873</strain>
    </source>
</reference>
<organism evidence="2 3">
    <name type="scientific">Colletotrichum zoysiae</name>
    <dbReference type="NCBI Taxonomy" id="1216348"/>
    <lineage>
        <taxon>Eukaryota</taxon>
        <taxon>Fungi</taxon>
        <taxon>Dikarya</taxon>
        <taxon>Ascomycota</taxon>
        <taxon>Pezizomycotina</taxon>
        <taxon>Sordariomycetes</taxon>
        <taxon>Hypocreomycetidae</taxon>
        <taxon>Glomerellales</taxon>
        <taxon>Glomerellaceae</taxon>
        <taxon>Colletotrichum</taxon>
        <taxon>Colletotrichum graminicola species complex</taxon>
    </lineage>
</organism>
<gene>
    <name evidence="2" type="ORF">LX32DRAFT_374540</name>
</gene>
<comment type="caution">
    <text evidence="2">The sequence shown here is derived from an EMBL/GenBank/DDBJ whole genome shotgun (WGS) entry which is preliminary data.</text>
</comment>
<name>A0AAD9MA17_9PEZI</name>